<evidence type="ECO:0008006" key="4">
    <source>
        <dbReference type="Google" id="ProtNLM"/>
    </source>
</evidence>
<dbReference type="RefSeq" id="XP_033523439.1">
    <property type="nucleotide sequence ID" value="XM_033664708.1"/>
</dbReference>
<dbReference type="AlphaFoldDB" id="A0A6A6AB48"/>
<dbReference type="InterPro" id="IPR036322">
    <property type="entry name" value="WD40_repeat_dom_sf"/>
</dbReference>
<dbReference type="Gene3D" id="2.130.10.10">
    <property type="entry name" value="YVTN repeat-like/Quinoprotein amine dehydrogenase"/>
    <property type="match status" value="1"/>
</dbReference>
<dbReference type="GeneID" id="54405140"/>
<name>A0A6A6AB48_9PLEO</name>
<keyword evidence="3" id="KW-1185">Reference proteome</keyword>
<evidence type="ECO:0000256" key="1">
    <source>
        <dbReference type="SAM" id="MobiDB-lite"/>
    </source>
</evidence>
<dbReference type="OrthoDB" id="5591786at2759"/>
<accession>A0A6A6AB48</accession>
<proteinExistence type="predicted"/>
<reference evidence="2" key="1">
    <citation type="journal article" date="2020" name="Stud. Mycol.">
        <title>101 Dothideomycetes genomes: a test case for predicting lifestyles and emergence of pathogens.</title>
        <authorList>
            <person name="Haridas S."/>
            <person name="Albert R."/>
            <person name="Binder M."/>
            <person name="Bloem J."/>
            <person name="Labutti K."/>
            <person name="Salamov A."/>
            <person name="Andreopoulos B."/>
            <person name="Baker S."/>
            <person name="Barry K."/>
            <person name="Bills G."/>
            <person name="Bluhm B."/>
            <person name="Cannon C."/>
            <person name="Castanera R."/>
            <person name="Culley D."/>
            <person name="Daum C."/>
            <person name="Ezra D."/>
            <person name="Gonzalez J."/>
            <person name="Henrissat B."/>
            <person name="Kuo A."/>
            <person name="Liang C."/>
            <person name="Lipzen A."/>
            <person name="Lutzoni F."/>
            <person name="Magnuson J."/>
            <person name="Mondo S."/>
            <person name="Nolan M."/>
            <person name="Ohm R."/>
            <person name="Pangilinan J."/>
            <person name="Park H.-J."/>
            <person name="Ramirez L."/>
            <person name="Alfaro M."/>
            <person name="Sun H."/>
            <person name="Tritt A."/>
            <person name="Yoshinaga Y."/>
            <person name="Zwiers L.-H."/>
            <person name="Turgeon B."/>
            <person name="Goodwin S."/>
            <person name="Spatafora J."/>
            <person name="Crous P."/>
            <person name="Grigoriev I."/>
        </authorList>
    </citation>
    <scope>NUCLEOTIDE SEQUENCE</scope>
    <source>
        <strain evidence="2">CBS 119687</strain>
    </source>
</reference>
<sequence length="720" mass="79652">MWHHISCTLTSVQQGSQRFPSPYDRPKIKAWRCELTALSTCYNLYFVVCNDTIHVYNPSFPNQRLSHEPVFILYPPVSSPHLRPSIDPEDPHSISRIHIDHLGHEEIVLVACDDGDVVGYRVDEIQRALERRSKFTDGGSEVTNGDAVKVLFHHNVGASAWGIAVHQEARMIAVSANTHNITVFAFALTSSLQHLDESGSHDNRVPLSNQSRLDLHAPRREDRVITLRAGTNVPAVSFNNSGSDPYGRWLSSSSIDGKTILWDLHHPQAPARVIQLGFCASVQHTNQAPRLPPGMCHCPRSSAFPHGAWGTVFLDPHSAYEDAAVNEPAPAHISPCFQDVSTQKAGFFTKSKDDFSSTGVQETESFDGESSDMILSDTESGVSEEDILDSSTDSAHANFLEHTQDDKNDEASPESDQTSVESGEEMIHDDSSQQSSSQLSSLFIPEQSQSAVQTVANAISAHASNTPLPWFQPFNQEVAATMYDSDDDSDTNSEIFNITFAAAYLRPSIGARPNPAYFEVTTSPSFQSQSTHLSTPCLIVTKEDIFLFQCPLGALNYPLDPIVTMRRPLHPPDNRSGWGGQILPSHDRLCFSTQIPELGIFIVATPHGRAGVFSLTWSKQKDRPVPTYKFQLEYILPFSKDNNKELWSVGPHVRLLGVAVGPVQGMFDQFEKIGEAADGVRVSPSRRWRLFMYFSNHTVVSYELSKMRVGESPSLGDLVV</sequence>
<dbReference type="Proteomes" id="UP000799771">
    <property type="component" value="Unassembled WGS sequence"/>
</dbReference>
<evidence type="ECO:0000313" key="2">
    <source>
        <dbReference type="EMBL" id="KAF2129050.1"/>
    </source>
</evidence>
<feature type="compositionally biased region" description="Low complexity" evidence="1">
    <location>
        <begin position="432"/>
        <end position="442"/>
    </location>
</feature>
<dbReference type="EMBL" id="ML977507">
    <property type="protein sequence ID" value="KAF2129050.1"/>
    <property type="molecule type" value="Genomic_DNA"/>
</dbReference>
<dbReference type="SUPFAM" id="SSF50978">
    <property type="entry name" value="WD40 repeat-like"/>
    <property type="match status" value="1"/>
</dbReference>
<organism evidence="2 3">
    <name type="scientific">Dothidotthia symphoricarpi CBS 119687</name>
    <dbReference type="NCBI Taxonomy" id="1392245"/>
    <lineage>
        <taxon>Eukaryota</taxon>
        <taxon>Fungi</taxon>
        <taxon>Dikarya</taxon>
        <taxon>Ascomycota</taxon>
        <taxon>Pezizomycotina</taxon>
        <taxon>Dothideomycetes</taxon>
        <taxon>Pleosporomycetidae</taxon>
        <taxon>Pleosporales</taxon>
        <taxon>Dothidotthiaceae</taxon>
        <taxon>Dothidotthia</taxon>
    </lineage>
</organism>
<dbReference type="Pfam" id="PF08728">
    <property type="entry name" value="CRT10"/>
    <property type="match status" value="1"/>
</dbReference>
<protein>
    <recommendedName>
        <fullName evidence="4">WD40 repeat-like protein</fullName>
    </recommendedName>
</protein>
<gene>
    <name evidence="2" type="ORF">P153DRAFT_30849</name>
</gene>
<evidence type="ECO:0000313" key="3">
    <source>
        <dbReference type="Proteomes" id="UP000799771"/>
    </source>
</evidence>
<dbReference type="InterPro" id="IPR014839">
    <property type="entry name" value="Crt10"/>
</dbReference>
<dbReference type="InterPro" id="IPR015943">
    <property type="entry name" value="WD40/YVTN_repeat-like_dom_sf"/>
</dbReference>
<feature type="region of interest" description="Disordered" evidence="1">
    <location>
        <begin position="351"/>
        <end position="442"/>
    </location>
</feature>